<gene>
    <name evidence="2" type="ORF">FO014_13450</name>
</gene>
<feature type="transmembrane region" description="Helical" evidence="1">
    <location>
        <begin position="104"/>
        <end position="123"/>
    </location>
</feature>
<feature type="transmembrane region" description="Helical" evidence="1">
    <location>
        <begin position="135"/>
        <end position="154"/>
    </location>
</feature>
<dbReference type="SUPFAM" id="SSF103473">
    <property type="entry name" value="MFS general substrate transporter"/>
    <property type="match status" value="1"/>
</dbReference>
<dbReference type="PANTHER" id="PTHR23537">
    <property type="match status" value="1"/>
</dbReference>
<feature type="transmembrane region" description="Helical" evidence="1">
    <location>
        <begin position="209"/>
        <end position="230"/>
    </location>
</feature>
<sequence length="385" mass="39680">MSSRQHNIKIMLTGLLTLVTVMGIGRFSLTPQIPVMIGDGYLTLSSAGILAAMNYIGYLAGALHVSRMKSGHAGYLKAGICATVLVTLLSGATSSFVLQCLFRLVAGIGGAWALIIVTSWTQLTLAGNRAPRLSAAVFTGPGVGITLSGILAWAMGLRHLDSASAWYVYGAVALLISLMTFRYLPATFGPAQGAGESEKPVGSELKKLVAIYTLAGFGYILPATFLAQMAHSAFPGGDLAAFFWPLFGLSAVAGVVMVILFAARFNTQISLAAMMVLQGLGVAAAVVLPGAVGLLCSTVLTGLGFLSIMQLTMRFAREISSGSLAKNVGLLTSGYATGQLVGPLVSSASVALFGSLHEAILLAAAGLVLGGIGVVTLIRRPAERN</sequence>
<proteinExistence type="predicted"/>
<keyword evidence="1" id="KW-1133">Transmembrane helix</keyword>
<accession>A0ABX6GNN3</accession>
<evidence type="ECO:0000313" key="3">
    <source>
        <dbReference type="Proteomes" id="UP000430368"/>
    </source>
</evidence>
<keyword evidence="1" id="KW-0472">Membrane</keyword>
<evidence type="ECO:0000256" key="1">
    <source>
        <dbReference type="SAM" id="Phobius"/>
    </source>
</evidence>
<feature type="transmembrane region" description="Helical" evidence="1">
    <location>
        <begin position="75"/>
        <end position="98"/>
    </location>
</feature>
<feature type="transmembrane region" description="Helical" evidence="1">
    <location>
        <begin position="166"/>
        <end position="184"/>
    </location>
</feature>
<dbReference type="Pfam" id="PF06779">
    <property type="entry name" value="MFS_4"/>
    <property type="match status" value="1"/>
</dbReference>
<keyword evidence="1" id="KW-0812">Transmembrane</keyword>
<reference evidence="2 3" key="1">
    <citation type="submission" date="2019-07" db="EMBL/GenBank/DDBJ databases">
        <title>Serratia dokdonensis sp. nov., an elicitor of systemic resistance in Nicotiana Tabacum.</title>
        <authorList>
            <person name="Son J.-S."/>
            <person name="Hwang Y.-J."/>
            <person name="Lee S.-Y."/>
            <person name="Ghim S.-Y."/>
        </authorList>
    </citation>
    <scope>NUCLEOTIDE SEQUENCE [LARGE SCALE GENOMIC DNA]</scope>
    <source>
        <strain evidence="2 3">KUDC3025</strain>
    </source>
</reference>
<dbReference type="PANTHER" id="PTHR23537:SF1">
    <property type="entry name" value="SUGAR TRANSPORTER"/>
    <property type="match status" value="1"/>
</dbReference>
<name>A0ABX6GNN3_9GAMM</name>
<feature type="transmembrane region" description="Helical" evidence="1">
    <location>
        <begin position="242"/>
        <end position="262"/>
    </location>
</feature>
<dbReference type="InterPro" id="IPR010645">
    <property type="entry name" value="MFS_4"/>
</dbReference>
<dbReference type="InterPro" id="IPR036259">
    <property type="entry name" value="MFS_trans_sf"/>
</dbReference>
<feature type="transmembrane region" description="Helical" evidence="1">
    <location>
        <begin position="359"/>
        <end position="378"/>
    </location>
</feature>
<dbReference type="Gene3D" id="1.20.1250.20">
    <property type="entry name" value="MFS general substrate transporter like domains"/>
    <property type="match status" value="1"/>
</dbReference>
<keyword evidence="3" id="KW-1185">Reference proteome</keyword>
<dbReference type="RefSeq" id="WP_111736389.1">
    <property type="nucleotide sequence ID" value="NZ_CP041764.1"/>
</dbReference>
<dbReference type="EMBL" id="CP041764">
    <property type="protein sequence ID" value="QHA87886.1"/>
    <property type="molecule type" value="Genomic_DNA"/>
</dbReference>
<feature type="transmembrane region" description="Helical" evidence="1">
    <location>
        <begin position="12"/>
        <end position="29"/>
    </location>
</feature>
<feature type="transmembrane region" description="Helical" evidence="1">
    <location>
        <begin position="41"/>
        <end position="63"/>
    </location>
</feature>
<protein>
    <submittedName>
        <fullName evidence="2">YbfB/YjiJ family MFS transporter</fullName>
    </submittedName>
</protein>
<organism evidence="2 3">
    <name type="scientific">Serratia rhizosphaerae</name>
    <dbReference type="NCBI Taxonomy" id="2597702"/>
    <lineage>
        <taxon>Bacteria</taxon>
        <taxon>Pseudomonadati</taxon>
        <taxon>Pseudomonadota</taxon>
        <taxon>Gammaproteobacteria</taxon>
        <taxon>Enterobacterales</taxon>
        <taxon>Yersiniaceae</taxon>
        <taxon>Serratia</taxon>
    </lineage>
</organism>
<evidence type="ECO:0000313" key="2">
    <source>
        <dbReference type="EMBL" id="QHA87886.1"/>
    </source>
</evidence>
<dbReference type="Proteomes" id="UP000430368">
    <property type="component" value="Chromosome"/>
</dbReference>